<name>A0A8A5LUF0_9CAUD</name>
<evidence type="ECO:0000313" key="1">
    <source>
        <dbReference type="EMBL" id="QTF82144.1"/>
    </source>
</evidence>
<proteinExistence type="predicted"/>
<accession>A0A8A5LUF0</accession>
<keyword evidence="2" id="KW-1185">Reference proteome</keyword>
<gene>
    <name evidence="1" type="primary">47</name>
    <name evidence="1" type="ORF">SEA_PRAIRIE_47</name>
</gene>
<organism evidence="1 2">
    <name type="scientific">Arthrobacter phage Prairie</name>
    <dbReference type="NCBI Taxonomy" id="2816463"/>
    <lineage>
        <taxon>Viruses</taxon>
        <taxon>Duplodnaviria</taxon>
        <taxon>Heunggongvirae</taxon>
        <taxon>Uroviricota</taxon>
        <taxon>Caudoviricetes</taxon>
        <taxon>Berryhillviridae</taxon>
        <taxon>Lilmacvirus</taxon>
        <taxon>Lilmacvirus prairie</taxon>
    </lineage>
</organism>
<protein>
    <submittedName>
        <fullName evidence="1">Uncharacterized protein</fullName>
    </submittedName>
</protein>
<dbReference type="EMBL" id="MW601223">
    <property type="protein sequence ID" value="QTF82144.1"/>
    <property type="molecule type" value="Genomic_DNA"/>
</dbReference>
<evidence type="ECO:0000313" key="2">
    <source>
        <dbReference type="Proteomes" id="UP000664925"/>
    </source>
</evidence>
<reference evidence="1" key="1">
    <citation type="submission" date="2021-02" db="EMBL/GenBank/DDBJ databases">
        <authorList>
            <person name="Johnson B.J."/>
            <person name="Isenhart S.H."/>
            <person name="Brown D.K."/>
            <person name="Kleven A.S."/>
            <person name="Bohn B.R."/>
            <person name="Martinez L.A."/>
            <person name="Garcia C.A."/>
            <person name="Zack K.M."/>
            <person name="Garlena R.A."/>
            <person name="Russell D.A."/>
            <person name="Jacobs-Sera D."/>
            <person name="Hatfull G.F."/>
        </authorList>
    </citation>
    <scope>NUCLEOTIDE SEQUENCE</scope>
</reference>
<sequence>MKIYLVSLHDGNNLVAQWEGPASSEDAAVAKARDAHPGTDHHDADVETVAEFAS</sequence>
<dbReference type="Proteomes" id="UP000664925">
    <property type="component" value="Segment"/>
</dbReference>